<keyword evidence="9" id="KW-1185">Reference proteome</keyword>
<evidence type="ECO:0000256" key="5">
    <source>
        <dbReference type="ARBA" id="ARBA00023128"/>
    </source>
</evidence>
<accession>A0ABM4XNG8</accession>
<evidence type="ECO:0000256" key="4">
    <source>
        <dbReference type="ARBA" id="ARBA00022980"/>
    </source>
</evidence>
<name>A0ABM4XNG8_VULVU</name>
<dbReference type="Pfam" id="PF09812">
    <property type="entry name" value="MRP-L28"/>
    <property type="match status" value="1"/>
</dbReference>
<feature type="compositionally biased region" description="Low complexity" evidence="8">
    <location>
        <begin position="79"/>
        <end position="89"/>
    </location>
</feature>
<dbReference type="InterPro" id="IPR039145">
    <property type="entry name" value="Ribosomal_mL40_metazoa/plant"/>
</dbReference>
<evidence type="ECO:0000256" key="7">
    <source>
        <dbReference type="ARBA" id="ARBA00035192"/>
    </source>
</evidence>
<feature type="region of interest" description="Disordered" evidence="8">
    <location>
        <begin position="1"/>
        <end position="141"/>
    </location>
</feature>
<dbReference type="InterPro" id="IPR019192">
    <property type="entry name" value="Ribosomal_mL40"/>
</dbReference>
<sequence>MAVPAPPAGLVSGVHPTTEGPQWGPAPGFGPWTVRAHPGGCRRVAGAGRRPGPLPGGRPRLLRGPRVGDRGSGAGAGVRADSPRPGGARARARRLPRAEDKVRSADPPQFGHRARRGEAGRACAPLGPPRRPRPDSGLGLPRPLRALTIVVDPGRLQELHCSAAAAAGLRREPRPSARPGHGATAAASSRAALRPPPAPRPQRRRAIAGPRPPPPPQPPPALGRRRRRHSRIPCAAPPPAAPGQRRKSRRAPAKSPRRETAPRADGAARAPPRAGAQRGGSAGGAPRARPPPKGELGGLPASGASSGGLGRRGQAGSGPRGRPLPSSTSRVPSPTPELASVIHRLLGPWQTQMREAHQRAALLSFWELIPMRAEPLRKKKKVDPKKDQAVKDRLKKRIRRLEKASQELIPIEDFIIPAKLLDKTSGLRWSFPLRRVSGELCFSRSGPYTSIKSMRRRGMPSHLCLSPSRKLCRS</sequence>
<reference evidence="10" key="1">
    <citation type="submission" date="2025-08" db="UniProtKB">
        <authorList>
            <consortium name="RefSeq"/>
        </authorList>
    </citation>
    <scope>IDENTIFICATION</scope>
    <source>
        <tissue evidence="10">Cell line</tissue>
    </source>
</reference>
<keyword evidence="6" id="KW-0687">Ribonucleoprotein</keyword>
<comment type="similarity">
    <text evidence="2">Belongs to the mitochondrion-specific ribosomal protein mL40 family.</text>
</comment>
<evidence type="ECO:0000256" key="3">
    <source>
        <dbReference type="ARBA" id="ARBA00022946"/>
    </source>
</evidence>
<evidence type="ECO:0000256" key="1">
    <source>
        <dbReference type="ARBA" id="ARBA00004173"/>
    </source>
</evidence>
<keyword evidence="3" id="KW-0809">Transit peptide</keyword>
<dbReference type="Proteomes" id="UP001652641">
    <property type="component" value="Chromosome 10"/>
</dbReference>
<dbReference type="RefSeq" id="XP_072579579.1">
    <property type="nucleotide sequence ID" value="XM_072723478.1"/>
</dbReference>
<evidence type="ECO:0000256" key="2">
    <source>
        <dbReference type="ARBA" id="ARBA00009360"/>
    </source>
</evidence>
<gene>
    <name evidence="10" type="primary">MRPL40</name>
</gene>
<organism evidence="9 10">
    <name type="scientific">Vulpes vulpes</name>
    <name type="common">Red fox</name>
    <dbReference type="NCBI Taxonomy" id="9627"/>
    <lineage>
        <taxon>Eukaryota</taxon>
        <taxon>Metazoa</taxon>
        <taxon>Chordata</taxon>
        <taxon>Craniata</taxon>
        <taxon>Vertebrata</taxon>
        <taxon>Euteleostomi</taxon>
        <taxon>Mammalia</taxon>
        <taxon>Eutheria</taxon>
        <taxon>Laurasiatheria</taxon>
        <taxon>Carnivora</taxon>
        <taxon>Caniformia</taxon>
        <taxon>Canidae</taxon>
        <taxon>Vulpes</taxon>
    </lineage>
</organism>
<dbReference type="PANTHER" id="PTHR13359:SF2">
    <property type="entry name" value="LARGE RIBOSOMAL SUBUNIT PROTEIN ML40"/>
    <property type="match status" value="1"/>
</dbReference>
<evidence type="ECO:0000256" key="8">
    <source>
        <dbReference type="SAM" id="MobiDB-lite"/>
    </source>
</evidence>
<protein>
    <recommendedName>
        <fullName evidence="7">Large ribosomal subunit protein mL40</fullName>
    </recommendedName>
</protein>
<evidence type="ECO:0000313" key="10">
    <source>
        <dbReference type="RefSeq" id="XP_072579579.1"/>
    </source>
</evidence>
<feature type="compositionally biased region" description="Pro residues" evidence="8">
    <location>
        <begin position="210"/>
        <end position="221"/>
    </location>
</feature>
<evidence type="ECO:0000256" key="6">
    <source>
        <dbReference type="ARBA" id="ARBA00023274"/>
    </source>
</evidence>
<keyword evidence="4" id="KW-0689">Ribosomal protein</keyword>
<keyword evidence="5" id="KW-0496">Mitochondrion</keyword>
<dbReference type="GeneID" id="112907460"/>
<evidence type="ECO:0000313" key="9">
    <source>
        <dbReference type="Proteomes" id="UP001652641"/>
    </source>
</evidence>
<dbReference type="PANTHER" id="PTHR13359">
    <property type="entry name" value="39S RIBOSOMAL PROTEIN L40, MITOCHONDRIAL"/>
    <property type="match status" value="1"/>
</dbReference>
<feature type="compositionally biased region" description="Low complexity" evidence="8">
    <location>
        <begin position="38"/>
        <end position="65"/>
    </location>
</feature>
<feature type="compositionally biased region" description="Gly residues" evidence="8">
    <location>
        <begin position="305"/>
        <end position="319"/>
    </location>
</feature>
<proteinExistence type="inferred from homology"/>
<feature type="compositionally biased region" description="Low complexity" evidence="8">
    <location>
        <begin position="263"/>
        <end position="276"/>
    </location>
</feature>
<feature type="region of interest" description="Disordered" evidence="8">
    <location>
        <begin position="167"/>
        <end position="336"/>
    </location>
</feature>
<comment type="subcellular location">
    <subcellularLocation>
        <location evidence="1">Mitochondrion</location>
    </subcellularLocation>
</comment>
<feature type="compositionally biased region" description="Low complexity" evidence="8">
    <location>
        <begin position="323"/>
        <end position="332"/>
    </location>
</feature>